<sequence>MKDTQLSTVDMRTFQRELGPRIRGEAHVSYEPDVNFFSGADIELAWFTLQGEGSGLGSAPHPPYGGPSGQFNRYGPPNDMYDMFSCGERTMDHIAHEFIASRTSADVARLCSPTMTQPNSVRGFSTTSPRSSCTFSLHPSSSISCPRPILSCSTSRHRSRVISRLHWLSSITSPRSAITHRRPSHSFIRVRHSIRLSRRSTTIRIVHQIVRQIVRPRAQRPQRDRHPPPCGTSSHIHHCLEHGGERD</sequence>
<evidence type="ECO:0000256" key="1">
    <source>
        <dbReference type="SAM" id="MobiDB-lite"/>
    </source>
</evidence>
<keyword evidence="3" id="KW-1185">Reference proteome</keyword>
<reference evidence="2 3" key="1">
    <citation type="journal article" date="2023" name="Plants (Basel)">
        <title>Bridging the Gap: Combining Genomics and Transcriptomics Approaches to Understand Stylosanthes scabra, an Orphan Legume from the Brazilian Caatinga.</title>
        <authorList>
            <person name="Ferreira-Neto J.R.C."/>
            <person name="da Silva M.D."/>
            <person name="Binneck E."/>
            <person name="de Melo N.F."/>
            <person name="da Silva R.H."/>
            <person name="de Melo A.L.T.M."/>
            <person name="Pandolfi V."/>
            <person name="Bustamante F.O."/>
            <person name="Brasileiro-Vidal A.C."/>
            <person name="Benko-Iseppon A.M."/>
        </authorList>
    </citation>
    <scope>NUCLEOTIDE SEQUENCE [LARGE SCALE GENOMIC DNA]</scope>
    <source>
        <tissue evidence="2">Leaves</tissue>
    </source>
</reference>
<feature type="compositionally biased region" description="Basic and acidic residues" evidence="1">
    <location>
        <begin position="238"/>
        <end position="247"/>
    </location>
</feature>
<accession>A0ABU6QY42</accession>
<dbReference type="EMBL" id="JASCZI010003010">
    <property type="protein sequence ID" value="MED6116594.1"/>
    <property type="molecule type" value="Genomic_DNA"/>
</dbReference>
<comment type="caution">
    <text evidence="2">The sequence shown here is derived from an EMBL/GenBank/DDBJ whole genome shotgun (WGS) entry which is preliminary data.</text>
</comment>
<dbReference type="Proteomes" id="UP001341840">
    <property type="component" value="Unassembled WGS sequence"/>
</dbReference>
<feature type="region of interest" description="Disordered" evidence="1">
    <location>
        <begin position="215"/>
        <end position="247"/>
    </location>
</feature>
<evidence type="ECO:0000313" key="3">
    <source>
        <dbReference type="Proteomes" id="UP001341840"/>
    </source>
</evidence>
<protein>
    <submittedName>
        <fullName evidence="2">Uncharacterized protein</fullName>
    </submittedName>
</protein>
<organism evidence="2 3">
    <name type="scientific">Stylosanthes scabra</name>
    <dbReference type="NCBI Taxonomy" id="79078"/>
    <lineage>
        <taxon>Eukaryota</taxon>
        <taxon>Viridiplantae</taxon>
        <taxon>Streptophyta</taxon>
        <taxon>Embryophyta</taxon>
        <taxon>Tracheophyta</taxon>
        <taxon>Spermatophyta</taxon>
        <taxon>Magnoliopsida</taxon>
        <taxon>eudicotyledons</taxon>
        <taxon>Gunneridae</taxon>
        <taxon>Pentapetalae</taxon>
        <taxon>rosids</taxon>
        <taxon>fabids</taxon>
        <taxon>Fabales</taxon>
        <taxon>Fabaceae</taxon>
        <taxon>Papilionoideae</taxon>
        <taxon>50 kb inversion clade</taxon>
        <taxon>dalbergioids sensu lato</taxon>
        <taxon>Dalbergieae</taxon>
        <taxon>Pterocarpus clade</taxon>
        <taxon>Stylosanthes</taxon>
    </lineage>
</organism>
<gene>
    <name evidence="2" type="ORF">PIB30_101686</name>
</gene>
<evidence type="ECO:0000313" key="2">
    <source>
        <dbReference type="EMBL" id="MED6116594.1"/>
    </source>
</evidence>
<proteinExistence type="predicted"/>
<name>A0ABU6QY42_9FABA</name>